<sequence length="507" mass="52074">MGSARTFGRRPGTLGATLLAGAVAVSGGCAAVAIGTAAAAPIPALPGGAPDFLGTPAVAQPIPGVPAVPQHPGLAPNGDSGIHGDGWMSDTYTRPGPLGHNTRVDSLLLGDECGSLTFDHAGRIVATCPGLHPGLFLIDPATMTVLGSTPLPGRGTAELLKPGAFSSFGGGAYFYLDNQDRAVVGANDGHVRVYAETPAADGFTLEHDYDLTGSLRAGESLNSVLPDSTGRLWFVARTDGLVGTLDPETGAVQVIRLGDGAEGEIENSFAVGVEGDVYIATNRELLRFDAGPGGEPAITWRVTYANSGQHKPGQVDDGTGTTPTVLPGGYVAITDNADPMNVVVYRTAPDAARREVCSVPVFAKSAGNTENSLIGAGNSLIVENNYGYSGPDATLGGKTTTPGFARIDIDPDGNGCHRVWSNDVVAAPSVVAKLSLATGLIYTYTKGSEVTDPWYWTALDFRTGNLVWQRKSGSGPLYNNNYAGIALGPDGAAYLGVLGGLISLRDN</sequence>
<dbReference type="EMBL" id="CP032568">
    <property type="protein sequence ID" value="AYF73497.1"/>
    <property type="molecule type" value="Genomic_DNA"/>
</dbReference>
<dbReference type="AlphaFoldDB" id="A0A386Z8H7"/>
<accession>A0A386Z8H7</accession>
<proteinExistence type="predicted"/>
<evidence type="ECO:0000313" key="1">
    <source>
        <dbReference type="EMBL" id="AYF73497.1"/>
    </source>
</evidence>
<dbReference type="PROSITE" id="PS51257">
    <property type="entry name" value="PROKAR_LIPOPROTEIN"/>
    <property type="match status" value="1"/>
</dbReference>
<dbReference type="Gene3D" id="2.130.10.10">
    <property type="entry name" value="YVTN repeat-like/Quinoprotein amine dehydrogenase"/>
    <property type="match status" value="1"/>
</dbReference>
<evidence type="ECO:0000313" key="2">
    <source>
        <dbReference type="Proteomes" id="UP000267164"/>
    </source>
</evidence>
<gene>
    <name evidence="1" type="ORF">D7D52_06075</name>
</gene>
<dbReference type="SUPFAM" id="SSF63829">
    <property type="entry name" value="Calcium-dependent phosphotriesterase"/>
    <property type="match status" value="1"/>
</dbReference>
<protein>
    <submittedName>
        <fullName evidence="1">Uncharacterized protein</fullName>
    </submittedName>
</protein>
<reference evidence="1 2" key="1">
    <citation type="submission" date="2018-09" db="EMBL/GenBank/DDBJ databases">
        <title>Nocardia yunnanensis sp. nov., an actinomycete isolated from a soil sample.</title>
        <authorList>
            <person name="Zhang J."/>
        </authorList>
    </citation>
    <scope>NUCLEOTIDE SEQUENCE [LARGE SCALE GENOMIC DNA]</scope>
    <source>
        <strain evidence="1 2">CFHS0054</strain>
    </source>
</reference>
<organism evidence="1 2">
    <name type="scientific">Nocardia yunnanensis</name>
    <dbReference type="NCBI Taxonomy" id="2382165"/>
    <lineage>
        <taxon>Bacteria</taxon>
        <taxon>Bacillati</taxon>
        <taxon>Actinomycetota</taxon>
        <taxon>Actinomycetes</taxon>
        <taxon>Mycobacteriales</taxon>
        <taxon>Nocardiaceae</taxon>
        <taxon>Nocardia</taxon>
    </lineage>
</organism>
<dbReference type="KEGG" id="nyu:D7D52_06075"/>
<dbReference type="Proteomes" id="UP000267164">
    <property type="component" value="Chromosome"/>
</dbReference>
<dbReference type="InterPro" id="IPR015943">
    <property type="entry name" value="WD40/YVTN_repeat-like_dom_sf"/>
</dbReference>
<dbReference type="OrthoDB" id="3276947at2"/>
<name>A0A386Z8H7_9NOCA</name>
<dbReference type="RefSeq" id="WP_120735428.1">
    <property type="nucleotide sequence ID" value="NZ_CP032568.1"/>
</dbReference>
<keyword evidence="2" id="KW-1185">Reference proteome</keyword>